<accession>A0AA88CXS5</accession>
<evidence type="ECO:0000313" key="6">
    <source>
        <dbReference type="EMBL" id="GMN35905.1"/>
    </source>
</evidence>
<keyword evidence="7" id="KW-1185">Reference proteome</keyword>
<dbReference type="AlphaFoldDB" id="A0AA88CXS5"/>
<feature type="compositionally biased region" description="Polar residues" evidence="4">
    <location>
        <begin position="355"/>
        <end position="366"/>
    </location>
</feature>
<evidence type="ECO:0000259" key="5">
    <source>
        <dbReference type="PROSITE" id="PS50102"/>
    </source>
</evidence>
<dbReference type="InterPro" id="IPR012677">
    <property type="entry name" value="Nucleotide-bd_a/b_plait_sf"/>
</dbReference>
<comment type="caution">
    <text evidence="6">The sequence shown here is derived from an EMBL/GenBank/DDBJ whole genome shotgun (WGS) entry which is preliminary data.</text>
</comment>
<evidence type="ECO:0000256" key="4">
    <source>
        <dbReference type="SAM" id="MobiDB-lite"/>
    </source>
</evidence>
<keyword evidence="1" id="KW-0677">Repeat</keyword>
<evidence type="ECO:0000313" key="7">
    <source>
        <dbReference type="Proteomes" id="UP001187192"/>
    </source>
</evidence>
<dbReference type="GO" id="GO:0003729">
    <property type="term" value="F:mRNA binding"/>
    <property type="evidence" value="ECO:0007669"/>
    <property type="project" value="TreeGrafter"/>
</dbReference>
<evidence type="ECO:0000256" key="2">
    <source>
        <dbReference type="ARBA" id="ARBA00022884"/>
    </source>
</evidence>
<evidence type="ECO:0000256" key="1">
    <source>
        <dbReference type="ARBA" id="ARBA00022737"/>
    </source>
</evidence>
<organism evidence="6 7">
    <name type="scientific">Ficus carica</name>
    <name type="common">Common fig</name>
    <dbReference type="NCBI Taxonomy" id="3494"/>
    <lineage>
        <taxon>Eukaryota</taxon>
        <taxon>Viridiplantae</taxon>
        <taxon>Streptophyta</taxon>
        <taxon>Embryophyta</taxon>
        <taxon>Tracheophyta</taxon>
        <taxon>Spermatophyta</taxon>
        <taxon>Magnoliopsida</taxon>
        <taxon>eudicotyledons</taxon>
        <taxon>Gunneridae</taxon>
        <taxon>Pentapetalae</taxon>
        <taxon>rosids</taxon>
        <taxon>fabids</taxon>
        <taxon>Rosales</taxon>
        <taxon>Moraceae</taxon>
        <taxon>Ficeae</taxon>
        <taxon>Ficus</taxon>
    </lineage>
</organism>
<evidence type="ECO:0000256" key="3">
    <source>
        <dbReference type="PROSITE-ProRule" id="PRU00176"/>
    </source>
</evidence>
<feature type="domain" description="RRM" evidence="5">
    <location>
        <begin position="109"/>
        <end position="186"/>
    </location>
</feature>
<proteinExistence type="predicted"/>
<protein>
    <recommendedName>
        <fullName evidence="5">RRM domain-containing protein</fullName>
    </recommendedName>
</protein>
<dbReference type="InterPro" id="IPR035979">
    <property type="entry name" value="RBD_domain_sf"/>
</dbReference>
<feature type="region of interest" description="Disordered" evidence="4">
    <location>
        <begin position="344"/>
        <end position="366"/>
    </location>
</feature>
<dbReference type="EMBL" id="BTGU01000005">
    <property type="protein sequence ID" value="GMN35905.1"/>
    <property type="molecule type" value="Genomic_DNA"/>
</dbReference>
<reference evidence="6" key="1">
    <citation type="submission" date="2023-07" db="EMBL/GenBank/DDBJ databases">
        <title>draft genome sequence of fig (Ficus carica).</title>
        <authorList>
            <person name="Takahashi T."/>
            <person name="Nishimura K."/>
        </authorList>
    </citation>
    <scope>NUCLEOTIDE SEQUENCE</scope>
</reference>
<dbReference type="PANTHER" id="PTHR48032">
    <property type="entry name" value="RNA-BINDING PROTEIN MUSASHI HOMOLOG RBP6"/>
    <property type="match status" value="1"/>
</dbReference>
<name>A0AA88CXS5_FICCA</name>
<dbReference type="Pfam" id="PF00076">
    <property type="entry name" value="RRM_1"/>
    <property type="match status" value="2"/>
</dbReference>
<dbReference type="Gene3D" id="3.30.70.330">
    <property type="match status" value="2"/>
</dbReference>
<sequence>MDSDQAKLFVGGISRETSEDTLKDHFAKYGSVLGSVIAKDRITKNPRGFGFVWFSDPSSADNALHDSHLILGRTVEVKKAIPRNQQQSNGLSKSSISNDNNSSQIIRTKKIFVGGLSASLTEVEFKNYFERFGRITDVVVMHDSTTHRPRGFGFITFDSEDSVEIVMRNSFHELNGRLVEVKRAVPKEENSSNGGYLVKNGGGRVSPGNNYHLGPASYPTYSPRFAFPPSYTPFPGYTGTGSFVYGTGAYDGWYPGGGFGGVNYGVAPIVPGYAPRMNVARAWVFPYGGASYYPAYMNGAGGIIGLGAGGDNGVVRPGVNGKWNQVIVGGGHVPPDVRFHRIEGDKPDVDAASLKGSNGAASDQQS</sequence>
<dbReference type="PROSITE" id="PS50102">
    <property type="entry name" value="RRM"/>
    <property type="match status" value="2"/>
</dbReference>
<dbReference type="Proteomes" id="UP001187192">
    <property type="component" value="Unassembled WGS sequence"/>
</dbReference>
<dbReference type="PANTHER" id="PTHR48032:SF12">
    <property type="entry name" value="RRM DOMAIN-CONTAINING PROTEIN"/>
    <property type="match status" value="1"/>
</dbReference>
<feature type="domain" description="RRM" evidence="5">
    <location>
        <begin position="6"/>
        <end position="82"/>
    </location>
</feature>
<keyword evidence="2 3" id="KW-0694">RNA-binding</keyword>
<dbReference type="SMART" id="SM00360">
    <property type="entry name" value="RRM"/>
    <property type="match status" value="2"/>
</dbReference>
<dbReference type="Gramene" id="FCD_00003639-RA">
    <property type="protein sequence ID" value="FCD_00003639-RA:cds"/>
    <property type="gene ID" value="FCD_00003639"/>
</dbReference>
<dbReference type="CDD" id="cd12330">
    <property type="entry name" value="RRM2_Hrp1p"/>
    <property type="match status" value="1"/>
</dbReference>
<dbReference type="GO" id="GO:0006417">
    <property type="term" value="P:regulation of translation"/>
    <property type="evidence" value="ECO:0007669"/>
    <property type="project" value="TreeGrafter"/>
</dbReference>
<gene>
    <name evidence="6" type="ORF">TIFTF001_005612</name>
</gene>
<dbReference type="SUPFAM" id="SSF54928">
    <property type="entry name" value="RNA-binding domain, RBD"/>
    <property type="match status" value="2"/>
</dbReference>
<dbReference type="FunFam" id="3.30.70.330:FF:000040">
    <property type="entry name" value="Heterogeneous nuclear ribonucleoprotein A2/B1"/>
    <property type="match status" value="1"/>
</dbReference>
<dbReference type="InterPro" id="IPR000504">
    <property type="entry name" value="RRM_dom"/>
</dbReference>